<reference evidence="1" key="1">
    <citation type="submission" date="2021-07" db="EMBL/GenBank/DDBJ databases">
        <title>Genome Resource of American Ginseng Black Spot Pathogen Alternaria panax.</title>
        <authorList>
            <person name="Qiu C."/>
            <person name="Wang W."/>
            <person name="Liu Z."/>
        </authorList>
    </citation>
    <scope>NUCLEOTIDE SEQUENCE</scope>
    <source>
        <strain evidence="1">BNCC115425</strain>
    </source>
</reference>
<dbReference type="AlphaFoldDB" id="A0AAD4IHC1"/>
<sequence>MYRWEKELARDHPNANILVENLRRRTQKLESDLAHSIRMPADSNLSALQNHIRTQKAQFEQLKDNLYSAKSKLRAIHIVRVKSIVDQIHESLGKVKVVGDGQASDVVSMEEK</sequence>
<comment type="caution">
    <text evidence="1">The sequence shown here is derived from an EMBL/GenBank/DDBJ whole genome shotgun (WGS) entry which is preliminary data.</text>
</comment>
<dbReference type="Proteomes" id="UP001199106">
    <property type="component" value="Unassembled WGS sequence"/>
</dbReference>
<accession>A0AAD4IHC1</accession>
<proteinExistence type="predicted"/>
<evidence type="ECO:0000313" key="1">
    <source>
        <dbReference type="EMBL" id="KAG9194534.1"/>
    </source>
</evidence>
<keyword evidence="2" id="KW-1185">Reference proteome</keyword>
<gene>
    <name evidence="1" type="ORF">G6011_04569</name>
</gene>
<evidence type="ECO:0000313" key="2">
    <source>
        <dbReference type="Proteomes" id="UP001199106"/>
    </source>
</evidence>
<protein>
    <submittedName>
        <fullName evidence="1">Uncharacterized protein</fullName>
    </submittedName>
</protein>
<name>A0AAD4IHC1_9PLEO</name>
<dbReference type="EMBL" id="JAANER010000002">
    <property type="protein sequence ID" value="KAG9194534.1"/>
    <property type="molecule type" value="Genomic_DNA"/>
</dbReference>
<organism evidence="1 2">
    <name type="scientific">Alternaria panax</name>
    <dbReference type="NCBI Taxonomy" id="48097"/>
    <lineage>
        <taxon>Eukaryota</taxon>
        <taxon>Fungi</taxon>
        <taxon>Dikarya</taxon>
        <taxon>Ascomycota</taxon>
        <taxon>Pezizomycotina</taxon>
        <taxon>Dothideomycetes</taxon>
        <taxon>Pleosporomycetidae</taxon>
        <taxon>Pleosporales</taxon>
        <taxon>Pleosporineae</taxon>
        <taxon>Pleosporaceae</taxon>
        <taxon>Alternaria</taxon>
        <taxon>Alternaria sect. Panax</taxon>
    </lineage>
</organism>